<comment type="function">
    <text evidence="10">Catalyzes the transfer of a two-carbon ketol group from a ketose donor to an aldose acceptor, via a covalent intermediate with the cofactor thiamine pyrophosphate.</text>
</comment>
<dbReference type="EMBL" id="BAAANY010000036">
    <property type="protein sequence ID" value="GAA1711109.1"/>
    <property type="molecule type" value="Genomic_DNA"/>
</dbReference>
<dbReference type="EC" id="2.2.1.1" evidence="3 9"/>
<evidence type="ECO:0000256" key="10">
    <source>
        <dbReference type="RuleBase" id="RU004996"/>
    </source>
</evidence>
<dbReference type="Gene3D" id="3.40.50.920">
    <property type="match status" value="1"/>
</dbReference>
<evidence type="ECO:0000256" key="6">
    <source>
        <dbReference type="ARBA" id="ARBA00022842"/>
    </source>
</evidence>
<evidence type="ECO:0000256" key="4">
    <source>
        <dbReference type="ARBA" id="ARBA00022679"/>
    </source>
</evidence>
<protein>
    <recommendedName>
        <fullName evidence="3 9">Transketolase</fullName>
        <ecNumber evidence="3 9">2.2.1.1</ecNumber>
    </recommendedName>
</protein>
<dbReference type="Pfam" id="PF00456">
    <property type="entry name" value="Transketolase_N"/>
    <property type="match status" value="1"/>
</dbReference>
<dbReference type="InterPro" id="IPR005474">
    <property type="entry name" value="Transketolase_N"/>
</dbReference>
<dbReference type="Pfam" id="PF02779">
    <property type="entry name" value="Transket_pyr"/>
    <property type="match status" value="1"/>
</dbReference>
<evidence type="ECO:0000256" key="1">
    <source>
        <dbReference type="ARBA" id="ARBA00007131"/>
    </source>
</evidence>
<dbReference type="Proteomes" id="UP001500618">
    <property type="component" value="Unassembled WGS sequence"/>
</dbReference>
<dbReference type="SMART" id="SM00861">
    <property type="entry name" value="Transket_pyr"/>
    <property type="match status" value="1"/>
</dbReference>
<dbReference type="SUPFAM" id="SSF52922">
    <property type="entry name" value="TK C-terminal domain-like"/>
    <property type="match status" value="1"/>
</dbReference>
<sequence>MAEAGSGSSLGWTDLDRRAVDTARTLAMDAVQNTGNGHPGTAMSLAPAAYLLFQRILRHDPTAPDWAGRDRFVLSNGHSSLTLYVQLYLSGYGLELDDLKQLRKWGSLTPGHPEHGHTKGVETTTGPLGQGVGNAVGMAMAARRERGLFDPDAAPGESLFDHQIYAFCGDGDLEEGVSAEASSLAGHQQLGNLTLIYDDNKISIEDDTNIAFSEDVAKRYEAYGWHIQVVDWTDGGKGYHEDVEALNTAIEAAKAETSKPSFIVLRTIIGWPAPKLQNTGKAHGAALGEDEVAATKEVLGLDPTKSFDVADDVIAHSREVVQRGQAAHAQWQQAYDKWAAANPERKALHDRLAARALPEGWTDTLPHWDVDPKGVATRVASGDVLSAIAPVLPELWGGSADLAGSNNTTPKGEPSFVPAEHQTKMFTGGPYGRVLHFGIREHAMGSIMNGITLHGGTRVYGGTFLVFSDYMRPAVRLAALMKLPVTYVWTHDSIGLGEDGPTHQPIEHLSALRTIPGLDVVRPGDANETAYAWQTILENTDRPAGLALTRQNVPTQEGTSLEGVRRGGYVLQDASSGRPDVVLIASGSELQLAVEARKTLEADGVKARVVSMPCREWFDDQDQTYRDDVIPHDVHARVSVEAGISQSWWKVIGDAGRHVGIEHFGASADYKTLYEQFGITAAAVVQAAKESIQQASSR</sequence>
<dbReference type="InterPro" id="IPR049557">
    <property type="entry name" value="Transketolase_CS"/>
</dbReference>
<dbReference type="Pfam" id="PF22613">
    <property type="entry name" value="Transketolase_C_1"/>
    <property type="match status" value="1"/>
</dbReference>
<dbReference type="InterPro" id="IPR009014">
    <property type="entry name" value="Transketo_C/PFOR_II"/>
</dbReference>
<dbReference type="Gene3D" id="3.40.50.970">
    <property type="match status" value="2"/>
</dbReference>
<keyword evidence="5 10" id="KW-0479">Metal-binding</keyword>
<feature type="domain" description="Transketolase-like pyrimidine-binding" evidence="12">
    <location>
        <begin position="375"/>
        <end position="555"/>
    </location>
</feature>
<comment type="caution">
    <text evidence="13">The sequence shown here is derived from an EMBL/GenBank/DDBJ whole genome shotgun (WGS) entry which is preliminary data.</text>
</comment>
<comment type="catalytic activity">
    <reaction evidence="8 10">
        <text>D-sedoheptulose 7-phosphate + D-glyceraldehyde 3-phosphate = aldehydo-D-ribose 5-phosphate + D-xylulose 5-phosphate</text>
        <dbReference type="Rhea" id="RHEA:10508"/>
        <dbReference type="ChEBI" id="CHEBI:57483"/>
        <dbReference type="ChEBI" id="CHEBI:57737"/>
        <dbReference type="ChEBI" id="CHEBI:58273"/>
        <dbReference type="ChEBI" id="CHEBI:59776"/>
        <dbReference type="EC" id="2.2.1.1"/>
    </reaction>
</comment>
<proteinExistence type="inferred from homology"/>
<dbReference type="PANTHER" id="PTHR43522">
    <property type="entry name" value="TRANSKETOLASE"/>
    <property type="match status" value="1"/>
</dbReference>
<evidence type="ECO:0000256" key="7">
    <source>
        <dbReference type="ARBA" id="ARBA00023052"/>
    </source>
</evidence>
<gene>
    <name evidence="13" type="primary">tkt</name>
    <name evidence="13" type="ORF">GCM10009765_70500</name>
</gene>
<evidence type="ECO:0000256" key="3">
    <source>
        <dbReference type="ARBA" id="ARBA00013152"/>
    </source>
</evidence>
<organism evidence="13 14">
    <name type="scientific">Fodinicola feengrottensis</name>
    <dbReference type="NCBI Taxonomy" id="435914"/>
    <lineage>
        <taxon>Bacteria</taxon>
        <taxon>Bacillati</taxon>
        <taxon>Actinomycetota</taxon>
        <taxon>Actinomycetes</taxon>
        <taxon>Mycobacteriales</taxon>
        <taxon>Fodinicola</taxon>
    </lineage>
</organism>
<evidence type="ECO:0000256" key="5">
    <source>
        <dbReference type="ARBA" id="ARBA00022723"/>
    </source>
</evidence>
<dbReference type="NCBIfam" id="TIGR00232">
    <property type="entry name" value="tktlase_bact"/>
    <property type="match status" value="1"/>
</dbReference>
<accession>A0ABN2ISV0</accession>
<dbReference type="PROSITE" id="PS00802">
    <property type="entry name" value="TRANSKETOLASE_2"/>
    <property type="match status" value="1"/>
</dbReference>
<dbReference type="CDD" id="cd07033">
    <property type="entry name" value="TPP_PYR_DXS_TK_like"/>
    <property type="match status" value="1"/>
</dbReference>
<comment type="subunit">
    <text evidence="2 10">Homodimer.</text>
</comment>
<comment type="similarity">
    <text evidence="1 10">Belongs to the transketolase family.</text>
</comment>
<dbReference type="InterPro" id="IPR033247">
    <property type="entry name" value="Transketolase_fam"/>
</dbReference>
<reference evidence="13 14" key="1">
    <citation type="journal article" date="2019" name="Int. J. Syst. Evol. Microbiol.">
        <title>The Global Catalogue of Microorganisms (GCM) 10K type strain sequencing project: providing services to taxonomists for standard genome sequencing and annotation.</title>
        <authorList>
            <consortium name="The Broad Institute Genomics Platform"/>
            <consortium name="The Broad Institute Genome Sequencing Center for Infectious Disease"/>
            <person name="Wu L."/>
            <person name="Ma J."/>
        </authorList>
    </citation>
    <scope>NUCLEOTIDE SEQUENCE [LARGE SCALE GENOMIC DNA]</scope>
    <source>
        <strain evidence="13 14">JCM 14718</strain>
    </source>
</reference>
<dbReference type="PROSITE" id="PS00801">
    <property type="entry name" value="TRANSKETOLASE_1"/>
    <property type="match status" value="1"/>
</dbReference>
<dbReference type="InterPro" id="IPR005475">
    <property type="entry name" value="Transketolase-like_Pyr-bd"/>
</dbReference>
<evidence type="ECO:0000259" key="12">
    <source>
        <dbReference type="SMART" id="SM00861"/>
    </source>
</evidence>
<evidence type="ECO:0000313" key="13">
    <source>
        <dbReference type="EMBL" id="GAA1711109.1"/>
    </source>
</evidence>
<evidence type="ECO:0000313" key="14">
    <source>
        <dbReference type="Proteomes" id="UP001500618"/>
    </source>
</evidence>
<evidence type="ECO:0000256" key="2">
    <source>
        <dbReference type="ARBA" id="ARBA00011738"/>
    </source>
</evidence>
<comment type="cofactor">
    <cofactor evidence="10">
        <name>Mg(2+)</name>
        <dbReference type="ChEBI" id="CHEBI:18420"/>
    </cofactor>
    <cofactor evidence="10">
        <name>Ca(2+)</name>
        <dbReference type="ChEBI" id="CHEBI:29108"/>
    </cofactor>
    <cofactor evidence="10">
        <name>Mn(2+)</name>
        <dbReference type="ChEBI" id="CHEBI:29035"/>
    </cofactor>
    <cofactor evidence="10">
        <name>Co(2+)</name>
        <dbReference type="ChEBI" id="CHEBI:48828"/>
    </cofactor>
    <text evidence="10">Binds 1 Mg(2+) ion per subunit. Can also utilize other divalent metal cations, such as Ca(2+), Mn(2+) and Co(2+).</text>
</comment>
<feature type="region of interest" description="Disordered" evidence="11">
    <location>
        <begin position="110"/>
        <end position="129"/>
    </location>
</feature>
<keyword evidence="4 10" id="KW-0808">Transferase</keyword>
<keyword evidence="6 10" id="KW-0460">Magnesium</keyword>
<name>A0ABN2ISV0_9ACTN</name>
<dbReference type="CDD" id="cd02012">
    <property type="entry name" value="TPP_TK"/>
    <property type="match status" value="1"/>
</dbReference>
<evidence type="ECO:0000256" key="9">
    <source>
        <dbReference type="NCBIfam" id="TIGR00232"/>
    </source>
</evidence>
<dbReference type="InterPro" id="IPR029061">
    <property type="entry name" value="THDP-binding"/>
</dbReference>
<evidence type="ECO:0000256" key="11">
    <source>
        <dbReference type="SAM" id="MobiDB-lite"/>
    </source>
</evidence>
<keyword evidence="10" id="KW-0106">Calcium</keyword>
<dbReference type="PANTHER" id="PTHR43522:SF2">
    <property type="entry name" value="TRANSKETOLASE 1-RELATED"/>
    <property type="match status" value="1"/>
</dbReference>
<keyword evidence="7 10" id="KW-0786">Thiamine pyrophosphate</keyword>
<dbReference type="InterPro" id="IPR020826">
    <property type="entry name" value="Transketolase_BS"/>
</dbReference>
<comment type="cofactor">
    <cofactor evidence="10">
        <name>thiamine diphosphate</name>
        <dbReference type="ChEBI" id="CHEBI:58937"/>
    </cofactor>
    <text evidence="10">Binds 1 thiamine pyrophosphate per subunit.</text>
</comment>
<dbReference type="InterPro" id="IPR005478">
    <property type="entry name" value="Transketolase_bac-like"/>
</dbReference>
<evidence type="ECO:0000256" key="8">
    <source>
        <dbReference type="ARBA" id="ARBA00049473"/>
    </source>
</evidence>
<dbReference type="RefSeq" id="WP_344314464.1">
    <property type="nucleotide sequence ID" value="NZ_BAAANY010000036.1"/>
</dbReference>
<dbReference type="SUPFAM" id="SSF52518">
    <property type="entry name" value="Thiamin diphosphate-binding fold (THDP-binding)"/>
    <property type="match status" value="2"/>
</dbReference>
<keyword evidence="14" id="KW-1185">Reference proteome</keyword>
<dbReference type="InterPro" id="IPR055152">
    <property type="entry name" value="Transketolase-like_C_2"/>
</dbReference>